<dbReference type="Pfam" id="PF18118">
    <property type="entry name" value="PRC2_HTH_1"/>
    <property type="match status" value="1"/>
</dbReference>
<dbReference type="AlphaFoldDB" id="A0AAV8Y9P1"/>
<dbReference type="InterPro" id="IPR045318">
    <property type="entry name" value="EZH1/2-like"/>
</dbReference>
<dbReference type="EMBL" id="JAPWTK010000156">
    <property type="protein sequence ID" value="KAJ8947668.1"/>
    <property type="molecule type" value="Genomic_DNA"/>
</dbReference>
<dbReference type="GO" id="GO:0003682">
    <property type="term" value="F:chromatin binding"/>
    <property type="evidence" value="ECO:0007669"/>
    <property type="project" value="TreeGrafter"/>
</dbReference>
<evidence type="ECO:0000313" key="5">
    <source>
        <dbReference type="EMBL" id="KAJ8947668.1"/>
    </source>
</evidence>
<evidence type="ECO:0000259" key="4">
    <source>
        <dbReference type="Pfam" id="PF18118"/>
    </source>
</evidence>
<proteinExistence type="predicted"/>
<evidence type="ECO:0000256" key="2">
    <source>
        <dbReference type="ARBA" id="ARBA00023163"/>
    </source>
</evidence>
<comment type="caution">
    <text evidence="5">The sequence shown here is derived from an EMBL/GenBank/DDBJ whole genome shotgun (WGS) entry which is preliminary data.</text>
</comment>
<feature type="region of interest" description="Disordered" evidence="3">
    <location>
        <begin position="313"/>
        <end position="341"/>
    </location>
</feature>
<dbReference type="InterPro" id="IPR001005">
    <property type="entry name" value="SANT/Myb"/>
</dbReference>
<evidence type="ECO:0000256" key="3">
    <source>
        <dbReference type="SAM" id="MobiDB-lite"/>
    </source>
</evidence>
<feature type="compositionally biased region" description="Acidic residues" evidence="3">
    <location>
        <begin position="321"/>
        <end position="332"/>
    </location>
</feature>
<dbReference type="CDD" id="cd00167">
    <property type="entry name" value="SANT"/>
    <property type="match status" value="1"/>
</dbReference>
<reference evidence="5" key="1">
    <citation type="journal article" date="2023" name="Insect Mol. Biol.">
        <title>Genome sequencing provides insights into the evolution of gene families encoding plant cell wall-degrading enzymes in longhorned beetles.</title>
        <authorList>
            <person name="Shin N.R."/>
            <person name="Okamura Y."/>
            <person name="Kirsch R."/>
            <person name="Pauchet Y."/>
        </authorList>
    </citation>
    <scope>NUCLEOTIDE SEQUENCE</scope>
    <source>
        <strain evidence="5">AMC_N1</strain>
    </source>
</reference>
<keyword evidence="1" id="KW-0805">Transcription regulation</keyword>
<accession>A0AAV8Y9P1</accession>
<dbReference type="PANTHER" id="PTHR45747">
    <property type="entry name" value="HISTONE-LYSINE N-METHYLTRANSFERASE E(Z)"/>
    <property type="match status" value="1"/>
</dbReference>
<dbReference type="GO" id="GO:0035098">
    <property type="term" value="C:ESC/E(Z) complex"/>
    <property type="evidence" value="ECO:0007669"/>
    <property type="project" value="TreeGrafter"/>
</dbReference>
<dbReference type="Proteomes" id="UP001162162">
    <property type="component" value="Unassembled WGS sequence"/>
</dbReference>
<dbReference type="GO" id="GO:0031507">
    <property type="term" value="P:heterochromatin formation"/>
    <property type="evidence" value="ECO:0007669"/>
    <property type="project" value="TreeGrafter"/>
</dbReference>
<feature type="region of interest" description="Disordered" evidence="3">
    <location>
        <begin position="183"/>
        <end position="203"/>
    </location>
</feature>
<protein>
    <recommendedName>
        <fullName evidence="4">Polycomb repressive complex 2 subunit EZH1/EZH2 tri-helical domain-containing protein</fullName>
    </recommendedName>
</protein>
<evidence type="ECO:0000256" key="1">
    <source>
        <dbReference type="ARBA" id="ARBA00023015"/>
    </source>
</evidence>
<keyword evidence="2" id="KW-0804">Transcription</keyword>
<feature type="domain" description="Polycomb repressive complex 2 subunit EZH1/EZH2 tri-helical" evidence="4">
    <location>
        <begin position="190"/>
        <end position="231"/>
    </location>
</feature>
<organism evidence="5 6">
    <name type="scientific">Aromia moschata</name>
    <dbReference type="NCBI Taxonomy" id="1265417"/>
    <lineage>
        <taxon>Eukaryota</taxon>
        <taxon>Metazoa</taxon>
        <taxon>Ecdysozoa</taxon>
        <taxon>Arthropoda</taxon>
        <taxon>Hexapoda</taxon>
        <taxon>Insecta</taxon>
        <taxon>Pterygota</taxon>
        <taxon>Neoptera</taxon>
        <taxon>Endopterygota</taxon>
        <taxon>Coleoptera</taxon>
        <taxon>Polyphaga</taxon>
        <taxon>Cucujiformia</taxon>
        <taxon>Chrysomeloidea</taxon>
        <taxon>Cerambycidae</taxon>
        <taxon>Cerambycinae</taxon>
        <taxon>Callichromatini</taxon>
        <taxon>Aromia</taxon>
    </lineage>
</organism>
<dbReference type="PANTHER" id="PTHR45747:SF4">
    <property type="entry name" value="HISTONE-LYSINE N-METHYLTRANSFERASE E(Z)"/>
    <property type="match status" value="1"/>
</dbReference>
<dbReference type="GO" id="GO:0046976">
    <property type="term" value="F:histone H3K27 methyltransferase activity"/>
    <property type="evidence" value="ECO:0007669"/>
    <property type="project" value="TreeGrafter"/>
</dbReference>
<gene>
    <name evidence="5" type="ORF">NQ318_009552</name>
</gene>
<name>A0AAV8Y9P1_9CUCU</name>
<sequence>MDRDVNRASRNRVGLRYYLPIVKPMTSPISAEVEWKTLVVQEYKRLCQEKDIKKADDVKTIWSQNRNKMADILNQRDNKPPAVEVCWPCSPKLPPYSSCMKKAEIVDGKDGLTFPLNFMVEDETVLHNIPYMGDDMLRHDRKFIEELIKNYDGKVHGDCPFGFLDDATFVDLVDALIRYQQGSDGMGKKKRGRPKKKESQDDEGKFPVMEIFKAIAEQFPDKGKSEELKDKRCFKYDCYQHRFQNSQPGPNLQKRLGPDLKPFSKPCGSTCYLLLDEVVNMTIARHQHENGKYSGKGKFKNVNGDRVVKNNLMAGKKISDDSENDTSSEDSNDSNSDITDLVTPTTVFSPLNLMDGKDNMGWTGSDESLFKALHRVFLTNYCAIAQMLLTKTCQQVIIDKTVEECHPV</sequence>
<keyword evidence="6" id="KW-1185">Reference proteome</keyword>
<dbReference type="InterPro" id="IPR041343">
    <property type="entry name" value="PRC2_HTH_1"/>
</dbReference>
<evidence type="ECO:0000313" key="6">
    <source>
        <dbReference type="Proteomes" id="UP001162162"/>
    </source>
</evidence>